<evidence type="ECO:0000259" key="3">
    <source>
        <dbReference type="Pfam" id="PF18962"/>
    </source>
</evidence>
<dbReference type="InterPro" id="IPR026444">
    <property type="entry name" value="Secre_tail"/>
</dbReference>
<evidence type="ECO:0000313" key="5">
    <source>
        <dbReference type="Proteomes" id="UP001501758"/>
    </source>
</evidence>
<feature type="domain" description="Secretion system C-terminal sorting" evidence="3">
    <location>
        <begin position="561"/>
        <end position="630"/>
    </location>
</feature>
<dbReference type="Pfam" id="PF15892">
    <property type="entry name" value="BNR_4"/>
    <property type="match status" value="1"/>
</dbReference>
<dbReference type="Pfam" id="PF18962">
    <property type="entry name" value="Por_Secre_tail"/>
    <property type="match status" value="1"/>
</dbReference>
<name>A0ABN1IKQ1_9FLAO</name>
<evidence type="ECO:0000256" key="1">
    <source>
        <dbReference type="ARBA" id="ARBA00022729"/>
    </source>
</evidence>
<dbReference type="Pfam" id="PF17957">
    <property type="entry name" value="Big_7"/>
    <property type="match status" value="1"/>
</dbReference>
<feature type="transmembrane region" description="Helical" evidence="2">
    <location>
        <begin position="7"/>
        <end position="28"/>
    </location>
</feature>
<dbReference type="RefSeq" id="WP_343911387.1">
    <property type="nucleotide sequence ID" value="NZ_BAAAGE010000001.1"/>
</dbReference>
<dbReference type="Gene3D" id="2.60.40.10">
    <property type="entry name" value="Immunoglobulins"/>
    <property type="match status" value="1"/>
</dbReference>
<dbReference type="NCBIfam" id="TIGR04183">
    <property type="entry name" value="Por_Secre_tail"/>
    <property type="match status" value="1"/>
</dbReference>
<evidence type="ECO:0000313" key="4">
    <source>
        <dbReference type="EMBL" id="GAA0716196.1"/>
    </source>
</evidence>
<reference evidence="4 5" key="1">
    <citation type="journal article" date="2019" name="Int. J. Syst. Evol. Microbiol.">
        <title>The Global Catalogue of Microorganisms (GCM) 10K type strain sequencing project: providing services to taxonomists for standard genome sequencing and annotation.</title>
        <authorList>
            <consortium name="The Broad Institute Genomics Platform"/>
            <consortium name="The Broad Institute Genome Sequencing Center for Infectious Disease"/>
            <person name="Wu L."/>
            <person name="Ma J."/>
        </authorList>
    </citation>
    <scope>NUCLEOTIDE SEQUENCE [LARGE SCALE GENOMIC DNA]</scope>
    <source>
        <strain evidence="4 5">JCM 15974</strain>
    </source>
</reference>
<keyword evidence="2" id="KW-0812">Transmembrane</keyword>
<dbReference type="Proteomes" id="UP001501758">
    <property type="component" value="Unassembled WGS sequence"/>
</dbReference>
<gene>
    <name evidence="4" type="ORF">GCM10009430_11650</name>
</gene>
<keyword evidence="5" id="KW-1185">Reference proteome</keyword>
<dbReference type="EMBL" id="BAAAGE010000001">
    <property type="protein sequence ID" value="GAA0716196.1"/>
    <property type="molecule type" value="Genomic_DNA"/>
</dbReference>
<protein>
    <recommendedName>
        <fullName evidence="3">Secretion system C-terminal sorting domain-containing protein</fullName>
    </recommendedName>
</protein>
<accession>A0ABN1IKQ1</accession>
<keyword evidence="2" id="KW-0472">Membrane</keyword>
<keyword evidence="1" id="KW-0732">Signal</keyword>
<keyword evidence="2" id="KW-1133">Transmembrane helix</keyword>
<organism evidence="4 5">
    <name type="scientific">Aquimarina litoralis</name>
    <dbReference type="NCBI Taxonomy" id="584605"/>
    <lineage>
        <taxon>Bacteria</taxon>
        <taxon>Pseudomonadati</taxon>
        <taxon>Bacteroidota</taxon>
        <taxon>Flavobacteriia</taxon>
        <taxon>Flavobacteriales</taxon>
        <taxon>Flavobacteriaceae</taxon>
        <taxon>Aquimarina</taxon>
    </lineage>
</organism>
<sequence length="633" mass="71574">MNHLKPIIIVFSVLFICTNNFLIAQVSLEKHEELNQNALKFWYADPDQSAARFNRNISPKGDCLQFVNGYLFLTWYKGGMQNRNLMLSRLHLESNTWATIQFPDKVSLYSSGEGNSHRVASLGVSPIDGTIHLMYDMHASELKYRFSEKNIAFAPDSDFTLDKFSSRRNYFKPGNVISRFTYPNTEVNQNGELIVEYRLGTSRQGDKYIILYDGNSWSDTQLVMRGNNENPEFNQYGGFRYFFDQLYLGCSVRIKGDDVEFNKGFYYAAIGNNGLGDTWENLNGQNISTPIEGLTEMNKFKIADPLPNGSNGMTSAPNFVVSKNKAIHFTNRIPGQGTVHYYTKPNSDEVIKASGGSPPVNFPGDDGRVYSIEVKTNGKIQLRSTKEGESNWRTDYTSSVNEEFDQMVYEYANGYLHIIASEERNSDQLPLHYLKLKLESVDIPNELPMLSFVTPTEDIVLQEGYASFEVTVDASDIDGSISNVQLYIDDDFIRQEVNPPYTWGQGNLTDELLGLSVGEHTIKAIATDNDGGVSEISFIFIVEQHILSIDEFEEVEQNVKIYPNPVKENKLNIKGLSQKNMVLEVYDVFGKKVFTRSTSEESTILDLSELSAGLYVLHISSNVEQINKVFVKK</sequence>
<dbReference type="InterPro" id="IPR013783">
    <property type="entry name" value="Ig-like_fold"/>
</dbReference>
<comment type="caution">
    <text evidence="4">The sequence shown here is derived from an EMBL/GenBank/DDBJ whole genome shotgun (WGS) entry which is preliminary data.</text>
</comment>
<evidence type="ECO:0000256" key="2">
    <source>
        <dbReference type="SAM" id="Phobius"/>
    </source>
</evidence>
<proteinExistence type="predicted"/>